<dbReference type="EMBL" id="LUGG01000041">
    <property type="protein sequence ID" value="OBZ65747.1"/>
    <property type="molecule type" value="Genomic_DNA"/>
</dbReference>
<name>A0A1C7LP39_GRIFR</name>
<organism evidence="1 2">
    <name type="scientific">Grifola frondosa</name>
    <name type="common">Maitake</name>
    <name type="synonym">Polyporus frondosus</name>
    <dbReference type="NCBI Taxonomy" id="5627"/>
    <lineage>
        <taxon>Eukaryota</taxon>
        <taxon>Fungi</taxon>
        <taxon>Dikarya</taxon>
        <taxon>Basidiomycota</taxon>
        <taxon>Agaricomycotina</taxon>
        <taxon>Agaricomycetes</taxon>
        <taxon>Polyporales</taxon>
        <taxon>Grifolaceae</taxon>
        <taxon>Grifola</taxon>
    </lineage>
</organism>
<protein>
    <submittedName>
        <fullName evidence="1">Uncharacterized protein</fullName>
    </submittedName>
</protein>
<reference evidence="1 2" key="1">
    <citation type="submission" date="2016-03" db="EMBL/GenBank/DDBJ databases">
        <title>Whole genome sequencing of Grifola frondosa 9006-11.</title>
        <authorList>
            <person name="Min B."/>
            <person name="Park H."/>
            <person name="Kim J.-G."/>
            <person name="Cho H."/>
            <person name="Oh Y.-L."/>
            <person name="Kong W.-S."/>
            <person name="Choi I.-G."/>
        </authorList>
    </citation>
    <scope>NUCLEOTIDE SEQUENCE [LARGE SCALE GENOMIC DNA]</scope>
    <source>
        <strain evidence="1 2">9006-11</strain>
    </source>
</reference>
<keyword evidence="2" id="KW-1185">Reference proteome</keyword>
<dbReference type="AlphaFoldDB" id="A0A1C7LP39"/>
<dbReference type="Proteomes" id="UP000092993">
    <property type="component" value="Unassembled WGS sequence"/>
</dbReference>
<evidence type="ECO:0000313" key="2">
    <source>
        <dbReference type="Proteomes" id="UP000092993"/>
    </source>
</evidence>
<accession>A0A1C7LP39</accession>
<proteinExistence type="predicted"/>
<evidence type="ECO:0000313" key="1">
    <source>
        <dbReference type="EMBL" id="OBZ65747.1"/>
    </source>
</evidence>
<sequence length="94" mass="10327">MGPDATLGGVGVLRNVFRSFNISSDQTIQIPSSGRAKLGKTRTGATCGLLWVLIACMRTRDCRMLHAPITAHYQAEMTLFNDPSFEDRHMGTDI</sequence>
<comment type="caution">
    <text evidence="1">The sequence shown here is derived from an EMBL/GenBank/DDBJ whole genome shotgun (WGS) entry which is preliminary data.</text>
</comment>
<gene>
    <name evidence="1" type="ORF">A0H81_14265</name>
</gene>